<dbReference type="EMBL" id="LN483345">
    <property type="protein sequence ID" value="CDZ98481.1"/>
    <property type="molecule type" value="Genomic_DNA"/>
</dbReference>
<accession>A0A0F7SHP9</accession>
<organism evidence="1">
    <name type="scientific">Phaffia rhodozyma</name>
    <name type="common">Yeast</name>
    <name type="synonym">Xanthophyllomyces dendrorhous</name>
    <dbReference type="NCBI Taxonomy" id="264483"/>
    <lineage>
        <taxon>Eukaryota</taxon>
        <taxon>Fungi</taxon>
        <taxon>Dikarya</taxon>
        <taxon>Basidiomycota</taxon>
        <taxon>Agaricomycotina</taxon>
        <taxon>Tremellomycetes</taxon>
        <taxon>Cystofilobasidiales</taxon>
        <taxon>Mrakiaceae</taxon>
        <taxon>Phaffia</taxon>
    </lineage>
</organism>
<reference evidence="1" key="1">
    <citation type="submission" date="2014-08" db="EMBL/GenBank/DDBJ databases">
        <authorList>
            <person name="Sharma Rahul"/>
            <person name="Thines Marco"/>
        </authorList>
    </citation>
    <scope>NUCLEOTIDE SEQUENCE</scope>
</reference>
<name>A0A0F7SHP9_PHARH</name>
<sequence length="189" mass="21183">MAPRIGRTLSDLLAKLPQNGLGAKVAPVRWALKGTADSYYHITSSHLDFTDRIDQRGFPLRMVNNKIVPADETYSAVRAKERKQAAEELKRALRAGERVHHEDVHSLLRAGAELDTHLVKENNAVLKPAVKAYGHFFWKGVLKSDNGTDPIEITSQTTKSSWREVCDEEISLAQLKQSMGKRTAKGRRK</sequence>
<proteinExistence type="predicted"/>
<protein>
    <submittedName>
        <fullName evidence="1">Uncharacterized protein</fullName>
    </submittedName>
</protein>
<evidence type="ECO:0000313" key="1">
    <source>
        <dbReference type="EMBL" id="CDZ98481.1"/>
    </source>
</evidence>
<dbReference type="AlphaFoldDB" id="A0A0F7SHP9"/>